<comment type="caution">
    <text evidence="5">The sequence shown here is derived from an EMBL/GenBank/DDBJ whole genome shotgun (WGS) entry which is preliminary data.</text>
</comment>
<dbReference type="Pfam" id="PF07731">
    <property type="entry name" value="Cu-oxidase_2"/>
    <property type="match status" value="1"/>
</dbReference>
<dbReference type="SUPFAM" id="SSF49503">
    <property type="entry name" value="Cupredoxins"/>
    <property type="match status" value="3"/>
</dbReference>
<keyword evidence="5" id="KW-0167">Capsid protein</keyword>
<dbReference type="PANTHER" id="PTHR48267:SF1">
    <property type="entry name" value="BILIRUBIN OXIDASE"/>
    <property type="match status" value="1"/>
</dbReference>
<dbReference type="CDD" id="cd13868">
    <property type="entry name" value="CuRO_2_CotA_like"/>
    <property type="match status" value="1"/>
</dbReference>
<accession>A0ABV2PGH6</accession>
<protein>
    <submittedName>
        <fullName evidence="5">Spore coat protein A</fullName>
        <ecNumber evidence="5">1.16.3.3</ecNumber>
    </submittedName>
</protein>
<keyword evidence="5" id="KW-0560">Oxidoreductase</keyword>
<feature type="compositionally biased region" description="Basic residues" evidence="2">
    <location>
        <begin position="608"/>
        <end position="622"/>
    </location>
</feature>
<dbReference type="PANTHER" id="PTHR48267">
    <property type="entry name" value="CUPREDOXIN SUPERFAMILY PROTEIN"/>
    <property type="match status" value="1"/>
</dbReference>
<reference evidence="5 6" key="1">
    <citation type="submission" date="2024-06" db="EMBL/GenBank/DDBJ databases">
        <title>Sorghum-associated microbial communities from plants grown in Nebraska, USA.</title>
        <authorList>
            <person name="Schachtman D."/>
        </authorList>
    </citation>
    <scope>NUCLEOTIDE SEQUENCE [LARGE SCALE GENOMIC DNA]</scope>
    <source>
        <strain evidence="5 6">736</strain>
    </source>
</reference>
<comment type="similarity">
    <text evidence="1">Belongs to the multicopper oxidase family.</text>
</comment>
<dbReference type="InterPro" id="IPR011707">
    <property type="entry name" value="Cu-oxidase-like_N"/>
</dbReference>
<evidence type="ECO:0000259" key="3">
    <source>
        <dbReference type="Pfam" id="PF07731"/>
    </source>
</evidence>
<dbReference type="Proteomes" id="UP001549363">
    <property type="component" value="Unassembled WGS sequence"/>
</dbReference>
<dbReference type="InterPro" id="IPR045087">
    <property type="entry name" value="Cu-oxidase_fam"/>
</dbReference>
<feature type="region of interest" description="Disordered" evidence="2">
    <location>
        <begin position="578"/>
        <end position="622"/>
    </location>
</feature>
<evidence type="ECO:0000313" key="5">
    <source>
        <dbReference type="EMBL" id="MET4560017.1"/>
    </source>
</evidence>
<feature type="compositionally biased region" description="Acidic residues" evidence="2">
    <location>
        <begin position="578"/>
        <end position="591"/>
    </location>
</feature>
<proteinExistence type="inferred from homology"/>
<keyword evidence="6" id="KW-1185">Reference proteome</keyword>
<dbReference type="GO" id="GO:0016491">
    <property type="term" value="F:oxidoreductase activity"/>
    <property type="evidence" value="ECO:0007669"/>
    <property type="project" value="UniProtKB-KW"/>
</dbReference>
<dbReference type="EC" id="1.16.3.3" evidence="5"/>
<dbReference type="EMBL" id="JBEPSB010000003">
    <property type="protein sequence ID" value="MET4560017.1"/>
    <property type="molecule type" value="Genomic_DNA"/>
</dbReference>
<feature type="compositionally biased region" description="Low complexity" evidence="2">
    <location>
        <begin position="532"/>
        <end position="547"/>
    </location>
</feature>
<dbReference type="Pfam" id="PF07732">
    <property type="entry name" value="Cu-oxidase_3"/>
    <property type="match status" value="2"/>
</dbReference>
<feature type="region of interest" description="Disordered" evidence="2">
    <location>
        <begin position="520"/>
        <end position="550"/>
    </location>
</feature>
<feature type="domain" description="Plastocyanin-like" evidence="4">
    <location>
        <begin position="97"/>
        <end position="185"/>
    </location>
</feature>
<name>A0ABV2PGH6_9BACI</name>
<evidence type="ECO:0000313" key="6">
    <source>
        <dbReference type="Proteomes" id="UP001549363"/>
    </source>
</evidence>
<organism evidence="5 6">
    <name type="scientific">Lysinibacillus parviboronicapiens</name>
    <dbReference type="NCBI Taxonomy" id="436516"/>
    <lineage>
        <taxon>Bacteria</taxon>
        <taxon>Bacillati</taxon>
        <taxon>Bacillota</taxon>
        <taxon>Bacilli</taxon>
        <taxon>Bacillales</taxon>
        <taxon>Bacillaceae</taxon>
        <taxon>Lysinibacillus</taxon>
    </lineage>
</organism>
<evidence type="ECO:0000256" key="1">
    <source>
        <dbReference type="ARBA" id="ARBA00010609"/>
    </source>
</evidence>
<evidence type="ECO:0000256" key="2">
    <source>
        <dbReference type="SAM" id="MobiDB-lite"/>
    </source>
</evidence>
<dbReference type="Gene3D" id="2.60.40.420">
    <property type="entry name" value="Cupredoxins - blue copper proteins"/>
    <property type="match status" value="3"/>
</dbReference>
<evidence type="ECO:0000259" key="4">
    <source>
        <dbReference type="Pfam" id="PF07732"/>
    </source>
</evidence>
<dbReference type="CDD" id="cd13844">
    <property type="entry name" value="CuRO_1_BOD_CotA_like"/>
    <property type="match status" value="1"/>
</dbReference>
<dbReference type="InterPro" id="IPR011706">
    <property type="entry name" value="Cu-oxidase_C"/>
</dbReference>
<dbReference type="InterPro" id="IPR008972">
    <property type="entry name" value="Cupredoxin"/>
</dbReference>
<dbReference type="RefSeq" id="WP_354471204.1">
    <property type="nucleotide sequence ID" value="NZ_JBEPSB010000003.1"/>
</dbReference>
<sequence>MYRKVNPSDPASIPKFVDELPKPAIAKPKYCSGQPRREYYELQMMAAEHRFHKRFPLSTIWGYNGLYPGPTIEASKDKTIYVKYKNQLPNKHFLPVDVTLHAANDSQEVRTVTHLHGANVDWESDGHSEAWYTKDFIHTGPKFTKEIHEYTNHQPGTTMWYHDHAMALTRLNVYAGLAGFYLLRDTLEERSNLPCGDYEFPLLIQDKTFNQDGSLFYPDAPTFPVPVDPSITPGFVGNTIVVNGKVWPYLNVEPRKYRFRLLNGANRRGFVISLSNEQSMIQLGTDGGFLTAPREIQFVELLPAERTDVVIDFTDCAGQEITLLNTDTDFIDEHTSMIMKFNVNLPLQCEDTSDIPERLAVSMDLHPHHAHIERNLPLSASTDDFGRPMLLLNNRMYHDPATEKPARDTIEVWNFINTTPFIHPIHIHLIQFKILERRPFDVELYQSEGKLEFTGPPEEPLDYEQGWKDTVKADAGKVTKIIMHWKDHIGHYMWHCHFLEHEDHDMMRPILVMKDVHPVQQPHAETQHTSEQHQSTTTVTNTPQQATPLLNNTHNIASSTKQTQHSAEVHSAMQDDDVLHEDDVQDTDAKEDDQVRPLIQPMFPSNRPRPRPRPNRRRRRRR</sequence>
<gene>
    <name evidence="5" type="ORF">ABIA69_001160</name>
</gene>
<dbReference type="CDD" id="cd13891">
    <property type="entry name" value="CuRO_3_CotA_like"/>
    <property type="match status" value="1"/>
</dbReference>
<feature type="domain" description="Plastocyanin-like" evidence="4">
    <location>
        <begin position="58"/>
        <end position="92"/>
    </location>
</feature>
<keyword evidence="5" id="KW-0946">Virion</keyword>
<feature type="domain" description="Plastocyanin-like" evidence="3">
    <location>
        <begin position="388"/>
        <end position="514"/>
    </location>
</feature>